<keyword evidence="1" id="KW-0812">Transmembrane</keyword>
<comment type="caution">
    <text evidence="2">The sequence shown here is derived from an EMBL/GenBank/DDBJ whole genome shotgun (WGS) entry which is preliminary data.</text>
</comment>
<dbReference type="Proteomes" id="UP000822688">
    <property type="component" value="Chromosome 8"/>
</dbReference>
<proteinExistence type="predicted"/>
<dbReference type="EMBL" id="CM026429">
    <property type="protein sequence ID" value="KAG0565274.1"/>
    <property type="molecule type" value="Genomic_DNA"/>
</dbReference>
<organism evidence="2 3">
    <name type="scientific">Ceratodon purpureus</name>
    <name type="common">Fire moss</name>
    <name type="synonym">Dicranum purpureum</name>
    <dbReference type="NCBI Taxonomy" id="3225"/>
    <lineage>
        <taxon>Eukaryota</taxon>
        <taxon>Viridiplantae</taxon>
        <taxon>Streptophyta</taxon>
        <taxon>Embryophyta</taxon>
        <taxon>Bryophyta</taxon>
        <taxon>Bryophytina</taxon>
        <taxon>Bryopsida</taxon>
        <taxon>Dicranidae</taxon>
        <taxon>Pseudoditrichales</taxon>
        <taxon>Ditrichaceae</taxon>
        <taxon>Ceratodon</taxon>
    </lineage>
</organism>
<reference evidence="2" key="1">
    <citation type="submission" date="2020-06" db="EMBL/GenBank/DDBJ databases">
        <title>WGS assembly of Ceratodon purpureus strain R40.</title>
        <authorList>
            <person name="Carey S.B."/>
            <person name="Jenkins J."/>
            <person name="Shu S."/>
            <person name="Lovell J.T."/>
            <person name="Sreedasyam A."/>
            <person name="Maumus F."/>
            <person name="Tiley G.P."/>
            <person name="Fernandez-Pozo N."/>
            <person name="Barry K."/>
            <person name="Chen C."/>
            <person name="Wang M."/>
            <person name="Lipzen A."/>
            <person name="Daum C."/>
            <person name="Saski C.A."/>
            <person name="Payton A.C."/>
            <person name="Mcbreen J.C."/>
            <person name="Conrad R.E."/>
            <person name="Kollar L.M."/>
            <person name="Olsson S."/>
            <person name="Huttunen S."/>
            <person name="Landis J.B."/>
            <person name="Wickett N.J."/>
            <person name="Johnson M.G."/>
            <person name="Rensing S.A."/>
            <person name="Grimwood J."/>
            <person name="Schmutz J."/>
            <person name="Mcdaniel S.F."/>
        </authorList>
    </citation>
    <scope>NUCLEOTIDE SEQUENCE</scope>
    <source>
        <strain evidence="2">R40</strain>
    </source>
</reference>
<gene>
    <name evidence="2" type="ORF">KC19_8G178200</name>
</gene>
<feature type="transmembrane region" description="Helical" evidence="1">
    <location>
        <begin position="196"/>
        <end position="218"/>
    </location>
</feature>
<dbReference type="EMBL" id="CM026429">
    <property type="protein sequence ID" value="KAG0565275.1"/>
    <property type="molecule type" value="Genomic_DNA"/>
</dbReference>
<feature type="transmembrane region" description="Helical" evidence="1">
    <location>
        <begin position="99"/>
        <end position="122"/>
    </location>
</feature>
<name>A0A8T0H3E3_CERPU</name>
<accession>A0A8T0H3E3</accession>
<keyword evidence="1" id="KW-0472">Membrane</keyword>
<dbReference type="PANTHER" id="PTHR33133:SF1">
    <property type="entry name" value="EXPRESSED PROTEIN-RELATED"/>
    <property type="match status" value="1"/>
</dbReference>
<keyword evidence="1" id="KW-1133">Transmembrane helix</keyword>
<sequence length="336" mass="37253">MVEGYPYGLGGWGVPGIFKEGGRLMVKHWKLLAPFVFAFVLPTALVQLAEVLGISWYSGQSPFLPPGPHPHNHALHVYSKVSAGMDADAPLPPTPSGTALLVMLAVGILMWLLASLAVASIAKTVQYIYAEQDEDPAVIKSTFQSLPHALWRLLLTSIWIFLLTVATIFTVSLPFYIIAWLFNHKHAQLFNTLQQIFLSVSLTILGFLFLLSQEVAVLEPHNYGLEALKRSAKLVQEKFLASLIVFLVSIGVGALLSRLSTVAGAYPSKLPHWTIYIFAVLLAILYLVYMVYMLLVTIVLYFSSKLQYDAEDESLPEFRYRSGDNPYTPLVVPAEN</sequence>
<feature type="transmembrane region" description="Helical" evidence="1">
    <location>
        <begin position="31"/>
        <end position="57"/>
    </location>
</feature>
<evidence type="ECO:0000313" key="3">
    <source>
        <dbReference type="Proteomes" id="UP000822688"/>
    </source>
</evidence>
<feature type="transmembrane region" description="Helical" evidence="1">
    <location>
        <begin position="150"/>
        <end position="176"/>
    </location>
</feature>
<keyword evidence="3" id="KW-1185">Reference proteome</keyword>
<feature type="transmembrane region" description="Helical" evidence="1">
    <location>
        <begin position="276"/>
        <end position="302"/>
    </location>
</feature>
<feature type="transmembrane region" description="Helical" evidence="1">
    <location>
        <begin position="239"/>
        <end position="256"/>
    </location>
</feature>
<evidence type="ECO:0000313" key="2">
    <source>
        <dbReference type="EMBL" id="KAG0565275.1"/>
    </source>
</evidence>
<dbReference type="PANTHER" id="PTHR33133">
    <property type="entry name" value="OS08G0107100 PROTEIN-RELATED"/>
    <property type="match status" value="1"/>
</dbReference>
<dbReference type="AlphaFoldDB" id="A0A8T0H3E3"/>
<evidence type="ECO:0000256" key="1">
    <source>
        <dbReference type="SAM" id="Phobius"/>
    </source>
</evidence>
<protein>
    <submittedName>
        <fullName evidence="2">Uncharacterized protein</fullName>
    </submittedName>
</protein>